<keyword evidence="2" id="KW-0732">Signal</keyword>
<feature type="compositionally biased region" description="Polar residues" evidence="1">
    <location>
        <begin position="30"/>
        <end position="41"/>
    </location>
</feature>
<dbReference type="Gene3D" id="3.10.450.160">
    <property type="entry name" value="inner membrane protein cigr"/>
    <property type="match status" value="1"/>
</dbReference>
<proteinExistence type="predicted"/>
<feature type="region of interest" description="Disordered" evidence="1">
    <location>
        <begin position="26"/>
        <end position="52"/>
    </location>
</feature>
<evidence type="ECO:0000256" key="1">
    <source>
        <dbReference type="SAM" id="MobiDB-lite"/>
    </source>
</evidence>
<dbReference type="InterPro" id="IPR024572">
    <property type="entry name" value="RcnB"/>
</dbReference>
<feature type="signal peptide" evidence="2">
    <location>
        <begin position="1"/>
        <end position="23"/>
    </location>
</feature>
<accession>A0ABW0JBJ2</accession>
<sequence length="109" mass="12074">MKSQLVLSAIAALLVSVAVPVMAQNAPAPNESQGTGQQQVMPTMPHQDWHEGKRVPTKYRHYNFVMKDWKSHGLDAPARGQKWLGVNGDYVLVTTKDWKIAKIVPGTPQ</sequence>
<dbReference type="EMBL" id="JBHSMP010000020">
    <property type="protein sequence ID" value="MFC5430478.1"/>
    <property type="molecule type" value="Genomic_DNA"/>
</dbReference>
<gene>
    <name evidence="3" type="ORF">ACFPTO_16965</name>
</gene>
<evidence type="ECO:0000313" key="3">
    <source>
        <dbReference type="EMBL" id="MFC5430478.1"/>
    </source>
</evidence>
<comment type="caution">
    <text evidence="3">The sequence shown here is derived from an EMBL/GenBank/DDBJ whole genome shotgun (WGS) entry which is preliminary data.</text>
</comment>
<keyword evidence="4" id="KW-1185">Reference proteome</keyword>
<organism evidence="3 4">
    <name type="scientific">Paraburkholderia denitrificans</name>
    <dbReference type="NCBI Taxonomy" id="694025"/>
    <lineage>
        <taxon>Bacteria</taxon>
        <taxon>Pseudomonadati</taxon>
        <taxon>Pseudomonadota</taxon>
        <taxon>Betaproteobacteria</taxon>
        <taxon>Burkholderiales</taxon>
        <taxon>Burkholderiaceae</taxon>
        <taxon>Paraburkholderia</taxon>
    </lineage>
</organism>
<dbReference type="RefSeq" id="WP_377712961.1">
    <property type="nucleotide sequence ID" value="NZ_JBHSMP010000020.1"/>
</dbReference>
<evidence type="ECO:0000256" key="2">
    <source>
        <dbReference type="SAM" id="SignalP"/>
    </source>
</evidence>
<reference evidence="4" key="1">
    <citation type="journal article" date="2019" name="Int. J. Syst. Evol. Microbiol.">
        <title>The Global Catalogue of Microorganisms (GCM) 10K type strain sequencing project: providing services to taxonomists for standard genome sequencing and annotation.</title>
        <authorList>
            <consortium name="The Broad Institute Genomics Platform"/>
            <consortium name="The Broad Institute Genome Sequencing Center for Infectious Disease"/>
            <person name="Wu L."/>
            <person name="Ma J."/>
        </authorList>
    </citation>
    <scope>NUCLEOTIDE SEQUENCE [LARGE SCALE GENOMIC DNA]</scope>
    <source>
        <strain evidence="4">CCUG 56042</strain>
    </source>
</reference>
<evidence type="ECO:0000313" key="4">
    <source>
        <dbReference type="Proteomes" id="UP001596103"/>
    </source>
</evidence>
<dbReference type="Proteomes" id="UP001596103">
    <property type="component" value="Unassembled WGS sequence"/>
</dbReference>
<name>A0ABW0JBJ2_9BURK</name>
<dbReference type="Pfam" id="PF11776">
    <property type="entry name" value="RcnB"/>
    <property type="match status" value="1"/>
</dbReference>
<protein>
    <submittedName>
        <fullName evidence="3">RcnB family protein</fullName>
    </submittedName>
</protein>
<feature type="chain" id="PRO_5046281069" evidence="2">
    <location>
        <begin position="24"/>
        <end position="109"/>
    </location>
</feature>